<protein>
    <submittedName>
        <fullName evidence="2">Uncharacterized protein</fullName>
    </submittedName>
</protein>
<dbReference type="AlphaFoldDB" id="A0A0C3G5C3"/>
<dbReference type="HOGENOM" id="CLU_694671_0_0_1"/>
<dbReference type="InParanoid" id="A0A0C3G5C3"/>
<reference evidence="2 3" key="1">
    <citation type="submission" date="2014-04" db="EMBL/GenBank/DDBJ databases">
        <authorList>
            <consortium name="DOE Joint Genome Institute"/>
            <person name="Kuo A."/>
            <person name="Tarkka M."/>
            <person name="Buscot F."/>
            <person name="Kohler A."/>
            <person name="Nagy L.G."/>
            <person name="Floudas D."/>
            <person name="Copeland A."/>
            <person name="Barry K.W."/>
            <person name="Cichocki N."/>
            <person name="Veneault-Fourrey C."/>
            <person name="LaButti K."/>
            <person name="Lindquist E.A."/>
            <person name="Lipzen A."/>
            <person name="Lundell T."/>
            <person name="Morin E."/>
            <person name="Murat C."/>
            <person name="Sun H."/>
            <person name="Tunlid A."/>
            <person name="Henrissat B."/>
            <person name="Grigoriev I.V."/>
            <person name="Hibbett D.S."/>
            <person name="Martin F."/>
            <person name="Nordberg H.P."/>
            <person name="Cantor M.N."/>
            <person name="Hua S.X."/>
        </authorList>
    </citation>
    <scope>NUCLEOTIDE SEQUENCE [LARGE SCALE GENOMIC DNA]</scope>
    <source>
        <strain evidence="2 3">F 1598</strain>
    </source>
</reference>
<feature type="region of interest" description="Disordered" evidence="1">
    <location>
        <begin position="1"/>
        <end position="21"/>
    </location>
</feature>
<dbReference type="EMBL" id="KN832984">
    <property type="protein sequence ID" value="KIM85846.1"/>
    <property type="molecule type" value="Genomic_DNA"/>
</dbReference>
<evidence type="ECO:0000313" key="3">
    <source>
        <dbReference type="Proteomes" id="UP000054166"/>
    </source>
</evidence>
<feature type="region of interest" description="Disordered" evidence="1">
    <location>
        <begin position="298"/>
        <end position="335"/>
    </location>
</feature>
<reference evidence="3" key="2">
    <citation type="submission" date="2015-01" db="EMBL/GenBank/DDBJ databases">
        <title>Evolutionary Origins and Diversification of the Mycorrhizal Mutualists.</title>
        <authorList>
            <consortium name="DOE Joint Genome Institute"/>
            <consortium name="Mycorrhizal Genomics Consortium"/>
            <person name="Kohler A."/>
            <person name="Kuo A."/>
            <person name="Nagy L.G."/>
            <person name="Floudas D."/>
            <person name="Copeland A."/>
            <person name="Barry K.W."/>
            <person name="Cichocki N."/>
            <person name="Veneault-Fourrey C."/>
            <person name="LaButti K."/>
            <person name="Lindquist E.A."/>
            <person name="Lipzen A."/>
            <person name="Lundell T."/>
            <person name="Morin E."/>
            <person name="Murat C."/>
            <person name="Riley R."/>
            <person name="Ohm R."/>
            <person name="Sun H."/>
            <person name="Tunlid A."/>
            <person name="Henrissat B."/>
            <person name="Grigoriev I.V."/>
            <person name="Hibbett D.S."/>
            <person name="Martin F."/>
        </authorList>
    </citation>
    <scope>NUCLEOTIDE SEQUENCE [LARGE SCALE GENOMIC DNA]</scope>
    <source>
        <strain evidence="3">F 1598</strain>
    </source>
</reference>
<name>A0A0C3G5C3_PILCF</name>
<dbReference type="OrthoDB" id="3197986at2759"/>
<keyword evidence="3" id="KW-1185">Reference proteome</keyword>
<dbReference type="Proteomes" id="UP000054166">
    <property type="component" value="Unassembled WGS sequence"/>
</dbReference>
<organism evidence="2 3">
    <name type="scientific">Piloderma croceum (strain F 1598)</name>
    <dbReference type="NCBI Taxonomy" id="765440"/>
    <lineage>
        <taxon>Eukaryota</taxon>
        <taxon>Fungi</taxon>
        <taxon>Dikarya</taxon>
        <taxon>Basidiomycota</taxon>
        <taxon>Agaricomycotina</taxon>
        <taxon>Agaricomycetes</taxon>
        <taxon>Agaricomycetidae</taxon>
        <taxon>Atheliales</taxon>
        <taxon>Atheliaceae</taxon>
        <taxon>Piloderma</taxon>
    </lineage>
</organism>
<gene>
    <name evidence="2" type="ORF">PILCRDRAFT_817087</name>
</gene>
<evidence type="ECO:0000256" key="1">
    <source>
        <dbReference type="SAM" id="MobiDB-lite"/>
    </source>
</evidence>
<feature type="compositionally biased region" description="Basic and acidic residues" evidence="1">
    <location>
        <begin position="298"/>
        <end position="313"/>
    </location>
</feature>
<feature type="region of interest" description="Disordered" evidence="1">
    <location>
        <begin position="370"/>
        <end position="397"/>
    </location>
</feature>
<feature type="compositionally biased region" description="Acidic residues" evidence="1">
    <location>
        <begin position="371"/>
        <end position="397"/>
    </location>
</feature>
<accession>A0A0C3G5C3</accession>
<proteinExistence type="predicted"/>
<sequence length="397" mass="44535">MSASSPVEAHAEPQSKSDPQLVKLSAKPTLGHAFQAWLAYSGTRLTPDEYRSAKNFARAYQLWFRKLFGAKALNDEVIHAESLVTHIHDFVDEVGLSQDPISERLSPMSKTTYIGTNTRRFIKFLNEQGALSRDETHALLRQCTTMDDDLKRCQRVKWLMTQQELFFEPRLGGRHRQIAFQGEKVTGNTYEVVDIGENYVLANTCDERGQLLHSPDNPLKIQVPRSAASLLKPGDGLQIDIRKVATSDYWIAVLFGGIMPKTAGLEEHPSLPSPTSAETPAVQALGSEIDKFLTLTKSTDKKSHGKSHVDPRPHSQPKSQSSHEEDLVHLRSDKEYQKRREERLLGGGLPDEGFPDAIYNETWFRARETDLASDEEVGEMWDDDEGDDDFDGDNGGD</sequence>
<feature type="compositionally biased region" description="Basic and acidic residues" evidence="1">
    <location>
        <begin position="321"/>
        <end position="335"/>
    </location>
</feature>
<evidence type="ECO:0000313" key="2">
    <source>
        <dbReference type="EMBL" id="KIM85846.1"/>
    </source>
</evidence>